<dbReference type="EMBL" id="BAABDQ010000046">
    <property type="protein sequence ID" value="GAA3610464.1"/>
    <property type="molecule type" value="Genomic_DNA"/>
</dbReference>
<evidence type="ECO:0000313" key="2">
    <source>
        <dbReference type="EMBL" id="GAA3610464.1"/>
    </source>
</evidence>
<dbReference type="SUPFAM" id="SSF53098">
    <property type="entry name" value="Ribonuclease H-like"/>
    <property type="match status" value="1"/>
</dbReference>
<feature type="domain" description="Integrase catalytic" evidence="1">
    <location>
        <begin position="109"/>
        <end position="288"/>
    </location>
</feature>
<accession>A0ABP6ZI48</accession>
<dbReference type="InterPro" id="IPR012337">
    <property type="entry name" value="RNaseH-like_sf"/>
</dbReference>
<dbReference type="PROSITE" id="PS50994">
    <property type="entry name" value="INTEGRASE"/>
    <property type="match status" value="1"/>
</dbReference>
<evidence type="ECO:0000259" key="1">
    <source>
        <dbReference type="PROSITE" id="PS50994"/>
    </source>
</evidence>
<dbReference type="InterPro" id="IPR009057">
    <property type="entry name" value="Homeodomain-like_sf"/>
</dbReference>
<sequence length="316" mass="36324">MRFAPEDRAFLAALLTSLPREVLRRLRLLIRPDTVLRWHRDLMRRRHARACQPKRPGRPLTIRSIRALVLRLVRENPNWGYRRVHGELATLGIKVAPSTAWETLKQAGLDPAPERASTAWGDFLRSQADALLACDFIETVTLSGQRQYVLAVIEHAARRIQVLGTTARPTANWVVQAIRNLVMDLDDAGCRAGFLLRDRDGKFPALMDEVLAEADITTVLTGVRMPRMNSIMERWVQSCRHELLDRCLVWNERHLQHALRAYERFYNQHRAHQALNQAAPLRPVPDPITDPERIIDLNVRRRDRLGGVLHEYSHAA</sequence>
<keyword evidence="3" id="KW-1185">Reference proteome</keyword>
<proteinExistence type="predicted"/>
<dbReference type="Pfam" id="PF13683">
    <property type="entry name" value="rve_3"/>
    <property type="match status" value="1"/>
</dbReference>
<dbReference type="SUPFAM" id="SSF46689">
    <property type="entry name" value="Homeodomain-like"/>
    <property type="match status" value="1"/>
</dbReference>
<dbReference type="InterPro" id="IPR001584">
    <property type="entry name" value="Integrase_cat-core"/>
</dbReference>
<evidence type="ECO:0000313" key="3">
    <source>
        <dbReference type="Proteomes" id="UP001500630"/>
    </source>
</evidence>
<dbReference type="Proteomes" id="UP001500630">
    <property type="component" value="Unassembled WGS sequence"/>
</dbReference>
<dbReference type="Gene3D" id="3.30.420.10">
    <property type="entry name" value="Ribonuclease H-like superfamily/Ribonuclease H"/>
    <property type="match status" value="1"/>
</dbReference>
<gene>
    <name evidence="2" type="ORF">GCM10022419_114330</name>
</gene>
<name>A0ABP6ZI48_9ACTN</name>
<comment type="caution">
    <text evidence="2">The sequence shown here is derived from an EMBL/GenBank/DDBJ whole genome shotgun (WGS) entry which is preliminary data.</text>
</comment>
<organism evidence="2 3">
    <name type="scientific">Nonomuraea rosea</name>
    <dbReference type="NCBI Taxonomy" id="638574"/>
    <lineage>
        <taxon>Bacteria</taxon>
        <taxon>Bacillati</taxon>
        <taxon>Actinomycetota</taxon>
        <taxon>Actinomycetes</taxon>
        <taxon>Streptosporangiales</taxon>
        <taxon>Streptosporangiaceae</taxon>
        <taxon>Nonomuraea</taxon>
    </lineage>
</organism>
<reference evidence="3" key="1">
    <citation type="journal article" date="2019" name="Int. J. Syst. Evol. Microbiol.">
        <title>The Global Catalogue of Microorganisms (GCM) 10K type strain sequencing project: providing services to taxonomists for standard genome sequencing and annotation.</title>
        <authorList>
            <consortium name="The Broad Institute Genomics Platform"/>
            <consortium name="The Broad Institute Genome Sequencing Center for Infectious Disease"/>
            <person name="Wu L."/>
            <person name="Ma J."/>
        </authorList>
    </citation>
    <scope>NUCLEOTIDE SEQUENCE [LARGE SCALE GENOMIC DNA]</scope>
    <source>
        <strain evidence="3">JCM 17326</strain>
    </source>
</reference>
<protein>
    <recommendedName>
        <fullName evidence="1">Integrase catalytic domain-containing protein</fullName>
    </recommendedName>
</protein>
<dbReference type="InterPro" id="IPR036397">
    <property type="entry name" value="RNaseH_sf"/>
</dbReference>